<proteinExistence type="predicted"/>
<dbReference type="Proteomes" id="UP001243009">
    <property type="component" value="Unassembled WGS sequence"/>
</dbReference>
<gene>
    <name evidence="2" type="ORF">Q7A36_34350</name>
</gene>
<organism evidence="2 3">
    <name type="scientific">Paracraurococcus lichenis</name>
    <dbReference type="NCBI Taxonomy" id="3064888"/>
    <lineage>
        <taxon>Bacteria</taxon>
        <taxon>Pseudomonadati</taxon>
        <taxon>Pseudomonadota</taxon>
        <taxon>Alphaproteobacteria</taxon>
        <taxon>Acetobacterales</taxon>
        <taxon>Roseomonadaceae</taxon>
        <taxon>Paracraurococcus</taxon>
    </lineage>
</organism>
<name>A0ABT9EB71_9PROT</name>
<accession>A0ABT9EB71</accession>
<protein>
    <submittedName>
        <fullName evidence="2">Uncharacterized protein</fullName>
    </submittedName>
</protein>
<dbReference type="RefSeq" id="WP_305108315.1">
    <property type="nucleotide sequence ID" value="NZ_JAUTWS010000091.1"/>
</dbReference>
<keyword evidence="3" id="KW-1185">Reference proteome</keyword>
<comment type="caution">
    <text evidence="2">The sequence shown here is derived from an EMBL/GenBank/DDBJ whole genome shotgun (WGS) entry which is preliminary data.</text>
</comment>
<evidence type="ECO:0000313" key="3">
    <source>
        <dbReference type="Proteomes" id="UP001243009"/>
    </source>
</evidence>
<sequence>MSEDPLAMAERHVREGEERVRHLAELLQRAWTEEGERALRAVEETLELAREHLRIERERRELRSLASEGAMNAENASKRVDGVLFRNVEVRERCLSATATKRGWRWWSPRMEEPSKVERPVISPLNEVEARALLWPLQGLEGWIAEQLWWPTPTGWEVVPRLGGWRFNLIPAPSVLHLCAWMPGVERPAEWQVSR</sequence>
<evidence type="ECO:0000313" key="2">
    <source>
        <dbReference type="EMBL" id="MDO9713458.1"/>
    </source>
</evidence>
<reference evidence="2 3" key="1">
    <citation type="submission" date="2023-08" db="EMBL/GenBank/DDBJ databases">
        <title>The draft genome sequence of Paracraurococcus sp. LOR1-02.</title>
        <authorList>
            <person name="Kingkaew E."/>
            <person name="Tanasupawat S."/>
        </authorList>
    </citation>
    <scope>NUCLEOTIDE SEQUENCE [LARGE SCALE GENOMIC DNA]</scope>
    <source>
        <strain evidence="2 3">LOR1-02</strain>
    </source>
</reference>
<dbReference type="EMBL" id="JAUTWS010000091">
    <property type="protein sequence ID" value="MDO9713458.1"/>
    <property type="molecule type" value="Genomic_DNA"/>
</dbReference>
<keyword evidence="1" id="KW-0175">Coiled coil</keyword>
<evidence type="ECO:0000256" key="1">
    <source>
        <dbReference type="SAM" id="Coils"/>
    </source>
</evidence>
<feature type="coiled-coil region" evidence="1">
    <location>
        <begin position="39"/>
        <end position="68"/>
    </location>
</feature>